<evidence type="ECO:0000256" key="7">
    <source>
        <dbReference type="ARBA" id="ARBA00023136"/>
    </source>
</evidence>
<evidence type="ECO:0000256" key="1">
    <source>
        <dbReference type="ARBA" id="ARBA00004127"/>
    </source>
</evidence>
<keyword evidence="7 8" id="KW-0472">Membrane</keyword>
<dbReference type="GO" id="GO:0012505">
    <property type="term" value="C:endomembrane system"/>
    <property type="evidence" value="ECO:0007669"/>
    <property type="project" value="UniProtKB-SubCell"/>
</dbReference>
<reference evidence="10 11" key="1">
    <citation type="submission" date="2017-04" db="EMBL/GenBank/DDBJ databases">
        <title>Draft genome sequence of Tuber borchii Vittad., a whitish edible truffle.</title>
        <authorList>
            <consortium name="DOE Joint Genome Institute"/>
            <person name="Murat C."/>
            <person name="Kuo A."/>
            <person name="Barry K.W."/>
            <person name="Clum A."/>
            <person name="Dockter R.B."/>
            <person name="Fauchery L."/>
            <person name="Iotti M."/>
            <person name="Kohler A."/>
            <person name="Labutti K."/>
            <person name="Lindquist E.A."/>
            <person name="Lipzen A."/>
            <person name="Ohm R.A."/>
            <person name="Wang M."/>
            <person name="Grigoriev I.V."/>
            <person name="Zambonelli A."/>
            <person name="Martin F.M."/>
        </authorList>
    </citation>
    <scope>NUCLEOTIDE SEQUENCE [LARGE SCALE GENOMIC DNA]</scope>
    <source>
        <strain evidence="10 11">Tbo3840</strain>
    </source>
</reference>
<dbReference type="InterPro" id="IPR004688">
    <property type="entry name" value="Ni/Co_transpt"/>
</dbReference>
<protein>
    <recommendedName>
        <fullName evidence="8">Nickel/cobalt efflux system</fullName>
    </recommendedName>
</protein>
<dbReference type="PANTHER" id="PTHR31611:SF0">
    <property type="entry name" value="HIGH-AFFINITY NICKEL TRANSPORT PROTEIN NIC1"/>
    <property type="match status" value="1"/>
</dbReference>
<evidence type="ECO:0000256" key="4">
    <source>
        <dbReference type="ARBA" id="ARBA00022596"/>
    </source>
</evidence>
<comment type="caution">
    <text evidence="10">The sequence shown here is derived from an EMBL/GenBank/DDBJ whole genome shotgun (WGS) entry which is preliminary data.</text>
</comment>
<keyword evidence="4" id="KW-0533">Nickel</keyword>
<accession>A0A2T6ZPC3</accession>
<dbReference type="OrthoDB" id="5197598at2759"/>
<keyword evidence="5 8" id="KW-0812">Transmembrane</keyword>
<gene>
    <name evidence="10" type="ORF">B9Z19DRAFT_1027267</name>
</gene>
<evidence type="ECO:0000256" key="8">
    <source>
        <dbReference type="RuleBase" id="RU362101"/>
    </source>
</evidence>
<feature type="transmembrane region" description="Helical" evidence="8">
    <location>
        <begin position="335"/>
        <end position="355"/>
    </location>
</feature>
<sequence length="407" mass="43630">MHHRLTRARSAAKECHGKIPLLRALPIRVLAVIMAVAIMNMFCWAGVGVALNRHKGLTGTSVLAYTLGLRHALDADHIVAIDLTTRKLIASGQRPVTVGMFFSLGHSTIVVITSIVVAGTAAGVSKRFDDFARVGGIVGTSVSAAFLTILGVMNVYILYKLVKQLNMLMHSSQEGELFGEGIVGDWETPGAGCFTRMCRGLFGLIDRPWKMYPLGVLFGLGFDTSSEVALLGVASIQAAQGTSIWLILIFPVLFTAGMCLIDTTDGALMSALYTTSSFAHDDIAIVYYSIVLTIITVLVAIVIGVIQILSLVQHVVEPTGRFWDGVEKVGERYDILGASIAGLFVVTGVAAYLVYTPIREIIDHKRLLVQNSVSTSSTKDANVAPMDTPGGADTTTTRVYPLERESG</sequence>
<dbReference type="GO" id="GO:0005886">
    <property type="term" value="C:plasma membrane"/>
    <property type="evidence" value="ECO:0007669"/>
    <property type="project" value="UniProtKB-SubCell"/>
</dbReference>
<evidence type="ECO:0000256" key="6">
    <source>
        <dbReference type="ARBA" id="ARBA00022989"/>
    </source>
</evidence>
<feature type="transmembrane region" description="Helical" evidence="8">
    <location>
        <begin position="96"/>
        <end position="122"/>
    </location>
</feature>
<evidence type="ECO:0000256" key="2">
    <source>
        <dbReference type="ARBA" id="ARBA00010892"/>
    </source>
</evidence>
<evidence type="ECO:0000313" key="11">
    <source>
        <dbReference type="Proteomes" id="UP000244722"/>
    </source>
</evidence>
<feature type="transmembrane region" description="Helical" evidence="8">
    <location>
        <begin position="244"/>
        <end position="264"/>
    </location>
</feature>
<dbReference type="InterPro" id="IPR011541">
    <property type="entry name" value="Ni/Co_transpt_high_affinity"/>
</dbReference>
<dbReference type="EMBL" id="NESQ01000155">
    <property type="protein sequence ID" value="PUU77338.1"/>
    <property type="molecule type" value="Genomic_DNA"/>
</dbReference>
<dbReference type="PANTHER" id="PTHR31611">
    <property type="entry name" value="HIGH-AFFINITY NICKEL TRANSPORT PROTEIN NIC1"/>
    <property type="match status" value="1"/>
</dbReference>
<evidence type="ECO:0000256" key="5">
    <source>
        <dbReference type="ARBA" id="ARBA00022692"/>
    </source>
</evidence>
<keyword evidence="6 8" id="KW-1133">Transmembrane helix</keyword>
<keyword evidence="11" id="KW-1185">Reference proteome</keyword>
<evidence type="ECO:0000256" key="3">
    <source>
        <dbReference type="ARBA" id="ARBA00022448"/>
    </source>
</evidence>
<proteinExistence type="inferred from homology"/>
<evidence type="ECO:0000256" key="9">
    <source>
        <dbReference type="SAM" id="MobiDB-lite"/>
    </source>
</evidence>
<dbReference type="GO" id="GO:0015099">
    <property type="term" value="F:nickel cation transmembrane transporter activity"/>
    <property type="evidence" value="ECO:0007669"/>
    <property type="project" value="UniProtKB-UniRule"/>
</dbReference>
<dbReference type="Pfam" id="PF03824">
    <property type="entry name" value="NicO"/>
    <property type="match status" value="1"/>
</dbReference>
<name>A0A2T6ZPC3_TUBBO</name>
<feature type="transmembrane region" description="Helical" evidence="8">
    <location>
        <begin position="285"/>
        <end position="315"/>
    </location>
</feature>
<feature type="transmembrane region" description="Helical" evidence="8">
    <location>
        <begin position="134"/>
        <end position="159"/>
    </location>
</feature>
<comment type="subcellular location">
    <subcellularLocation>
        <location evidence="8">Cell membrane</location>
        <topology evidence="8">Multi-pass membrane protein</topology>
    </subcellularLocation>
    <subcellularLocation>
        <location evidence="1">Endomembrane system</location>
        <topology evidence="1">Multi-pass membrane protein</topology>
    </subcellularLocation>
</comment>
<comment type="similarity">
    <text evidence="2 8">Belongs to the NiCoT transporter (TC 2.A.52) family.</text>
</comment>
<dbReference type="STRING" id="42251.A0A2T6ZPC3"/>
<keyword evidence="3 8" id="KW-0813">Transport</keyword>
<feature type="transmembrane region" description="Helical" evidence="8">
    <location>
        <begin position="29"/>
        <end position="51"/>
    </location>
</feature>
<dbReference type="Proteomes" id="UP000244722">
    <property type="component" value="Unassembled WGS sequence"/>
</dbReference>
<organism evidence="10 11">
    <name type="scientific">Tuber borchii</name>
    <name type="common">White truffle</name>
    <dbReference type="NCBI Taxonomy" id="42251"/>
    <lineage>
        <taxon>Eukaryota</taxon>
        <taxon>Fungi</taxon>
        <taxon>Dikarya</taxon>
        <taxon>Ascomycota</taxon>
        <taxon>Pezizomycotina</taxon>
        <taxon>Pezizomycetes</taxon>
        <taxon>Pezizales</taxon>
        <taxon>Tuberaceae</taxon>
        <taxon>Tuber</taxon>
    </lineage>
</organism>
<dbReference type="AlphaFoldDB" id="A0A2T6ZPC3"/>
<feature type="region of interest" description="Disordered" evidence="9">
    <location>
        <begin position="378"/>
        <end position="407"/>
    </location>
</feature>
<evidence type="ECO:0000313" key="10">
    <source>
        <dbReference type="EMBL" id="PUU77338.1"/>
    </source>
</evidence>